<keyword evidence="2 8" id="KW-0418">Kinase</keyword>
<keyword evidence="5" id="KW-0812">Transmembrane</keyword>
<dbReference type="CDD" id="cd16917">
    <property type="entry name" value="HATPase_UhpB-NarQ-NarX-like"/>
    <property type="match status" value="1"/>
</dbReference>
<evidence type="ECO:0000256" key="3">
    <source>
        <dbReference type="ARBA" id="ARBA00023012"/>
    </source>
</evidence>
<sequence length="462" mass="48575">MSPQAPRPTLVRPRVRIVGGVCAGLAAHLGVPVGLIRTIMIALAAAGGAGVALYCWLWATTPTEGSVPADRTASQILMQPGVQTAPSEAHSDPVFPPRSEIRMPWQSRVPGVNTAPSHQPSAPTADGGLTSSPQPPGRTYPVTEILLGLALLAIGLSLLASRMGVNVPLAAIIPAVVVCVGVALAWWQFYRLRSDAPTTSSSVLIRTLGALVLVAFGILLFFVTGERPNVWTVVVAAFSVLLGVAVVIAPWLIRLTRELSDERAARARATERAEIAAHLHDSVLQTLALIQQKSGAQSDIARIARAQERELRGWLFAESTDAVEVDLADEIRQAAASIEADFAVHFDIVVVGTSLSLANDSVIAAARESMLNAARHAGGSVSVYVETRPNAVEVSVIDRGPGFTLETVGDDRHGVRESIIGRMARAGGNARIGPGRGGVGTEVLLTLPLETPRETPAESDLS</sequence>
<keyword evidence="5" id="KW-1133">Transmembrane helix</keyword>
<protein>
    <submittedName>
        <fullName evidence="8">Signal transduction histidine kinase/phage shock protein PspC (Stress-responsive transcriptional regulator)</fullName>
    </submittedName>
</protein>
<comment type="caution">
    <text evidence="8">The sequence shown here is derived from an EMBL/GenBank/DDBJ whole genome shotgun (WGS) entry which is preliminary data.</text>
</comment>
<accession>A0A7X5R471</accession>
<evidence type="ECO:0000313" key="8">
    <source>
        <dbReference type="EMBL" id="NIH55306.1"/>
    </source>
</evidence>
<reference evidence="8 9" key="1">
    <citation type="submission" date="2020-02" db="EMBL/GenBank/DDBJ databases">
        <title>Sequencing the genomes of 1000 actinobacteria strains.</title>
        <authorList>
            <person name="Klenk H.-P."/>
        </authorList>
    </citation>
    <scope>NUCLEOTIDE SEQUENCE [LARGE SCALE GENOMIC DNA]</scope>
    <source>
        <strain evidence="8 9">DSM 27960</strain>
    </source>
</reference>
<dbReference type="GO" id="GO:0000160">
    <property type="term" value="P:phosphorelay signal transduction system"/>
    <property type="evidence" value="ECO:0007669"/>
    <property type="project" value="UniProtKB-KW"/>
</dbReference>
<dbReference type="InterPro" id="IPR007168">
    <property type="entry name" value="Phageshock_PspC_N"/>
</dbReference>
<feature type="transmembrane region" description="Helical" evidence="5">
    <location>
        <begin position="203"/>
        <end position="224"/>
    </location>
</feature>
<feature type="transmembrane region" description="Helical" evidence="5">
    <location>
        <begin position="15"/>
        <end position="33"/>
    </location>
</feature>
<feature type="transmembrane region" description="Helical" evidence="5">
    <location>
        <begin position="39"/>
        <end position="59"/>
    </location>
</feature>
<dbReference type="InterPro" id="IPR050482">
    <property type="entry name" value="Sensor_HK_TwoCompSys"/>
</dbReference>
<organism evidence="8 9">
    <name type="scientific">Lysinibacter cavernae</name>
    <dbReference type="NCBI Taxonomy" id="1640652"/>
    <lineage>
        <taxon>Bacteria</taxon>
        <taxon>Bacillati</taxon>
        <taxon>Actinomycetota</taxon>
        <taxon>Actinomycetes</taxon>
        <taxon>Micrococcales</taxon>
        <taxon>Microbacteriaceae</taxon>
        <taxon>Lysinibacter</taxon>
    </lineage>
</organism>
<feature type="transmembrane region" description="Helical" evidence="5">
    <location>
        <begin position="145"/>
        <end position="165"/>
    </location>
</feature>
<feature type="domain" description="Phage shock protein PspC N-terminal" evidence="7">
    <location>
        <begin position="9"/>
        <end position="64"/>
    </location>
</feature>
<dbReference type="EMBL" id="JAAMOX010000004">
    <property type="protein sequence ID" value="NIH55306.1"/>
    <property type="molecule type" value="Genomic_DNA"/>
</dbReference>
<keyword evidence="5" id="KW-0472">Membrane</keyword>
<evidence type="ECO:0000256" key="4">
    <source>
        <dbReference type="SAM" id="MobiDB-lite"/>
    </source>
</evidence>
<evidence type="ECO:0000256" key="1">
    <source>
        <dbReference type="ARBA" id="ARBA00022679"/>
    </source>
</evidence>
<dbReference type="AlphaFoldDB" id="A0A7X5R471"/>
<keyword evidence="3" id="KW-0902">Two-component regulatory system</keyword>
<keyword evidence="1" id="KW-0808">Transferase</keyword>
<dbReference type="PANTHER" id="PTHR24421">
    <property type="entry name" value="NITRATE/NITRITE SENSOR PROTEIN NARX-RELATED"/>
    <property type="match status" value="1"/>
</dbReference>
<evidence type="ECO:0000256" key="2">
    <source>
        <dbReference type="ARBA" id="ARBA00022777"/>
    </source>
</evidence>
<proteinExistence type="predicted"/>
<dbReference type="Gene3D" id="3.30.565.10">
    <property type="entry name" value="Histidine kinase-like ATPase, C-terminal domain"/>
    <property type="match status" value="1"/>
</dbReference>
<feature type="domain" description="Histidine kinase/HSP90-like ATPase" evidence="6">
    <location>
        <begin position="365"/>
        <end position="450"/>
    </location>
</feature>
<dbReference type="Pfam" id="PF04024">
    <property type="entry name" value="PspC"/>
    <property type="match status" value="1"/>
</dbReference>
<feature type="transmembrane region" description="Helical" evidence="5">
    <location>
        <begin position="230"/>
        <end position="253"/>
    </location>
</feature>
<dbReference type="Pfam" id="PF02518">
    <property type="entry name" value="HATPase_c"/>
    <property type="match status" value="1"/>
</dbReference>
<dbReference type="InterPro" id="IPR036890">
    <property type="entry name" value="HATPase_C_sf"/>
</dbReference>
<dbReference type="InterPro" id="IPR003594">
    <property type="entry name" value="HATPase_dom"/>
</dbReference>
<gene>
    <name evidence="8" type="ORF">FHX76_003227</name>
</gene>
<dbReference type="SUPFAM" id="SSF55874">
    <property type="entry name" value="ATPase domain of HSP90 chaperone/DNA topoisomerase II/histidine kinase"/>
    <property type="match status" value="1"/>
</dbReference>
<dbReference type="Proteomes" id="UP000541033">
    <property type="component" value="Unassembled WGS sequence"/>
</dbReference>
<evidence type="ECO:0000259" key="6">
    <source>
        <dbReference type="Pfam" id="PF02518"/>
    </source>
</evidence>
<keyword evidence="9" id="KW-1185">Reference proteome</keyword>
<evidence type="ECO:0000313" key="9">
    <source>
        <dbReference type="Proteomes" id="UP000541033"/>
    </source>
</evidence>
<dbReference type="RefSeq" id="WP_167152385.1">
    <property type="nucleotide sequence ID" value="NZ_JAAMOX010000004.1"/>
</dbReference>
<evidence type="ECO:0000256" key="5">
    <source>
        <dbReference type="SAM" id="Phobius"/>
    </source>
</evidence>
<name>A0A7X5R471_9MICO</name>
<evidence type="ECO:0000259" key="7">
    <source>
        <dbReference type="Pfam" id="PF04024"/>
    </source>
</evidence>
<feature type="transmembrane region" description="Helical" evidence="5">
    <location>
        <begin position="171"/>
        <end position="191"/>
    </location>
</feature>
<feature type="region of interest" description="Disordered" evidence="4">
    <location>
        <begin position="108"/>
        <end position="134"/>
    </location>
</feature>
<dbReference type="GO" id="GO:0016301">
    <property type="term" value="F:kinase activity"/>
    <property type="evidence" value="ECO:0007669"/>
    <property type="project" value="UniProtKB-KW"/>
</dbReference>
<dbReference type="PANTHER" id="PTHR24421:SF61">
    <property type="entry name" value="OXYGEN SENSOR HISTIDINE KINASE NREB"/>
    <property type="match status" value="1"/>
</dbReference>